<accession>A0A397RYF0</accession>
<sequence>MPPAFSPLIITSALNFTLDEKQDLFFDVDRTLEIPIEYRKLTSSNVIQVERYKNSPNHIHSLLEIDRLKWPKAIRILVKIEAAKNYLPLTITSAVKEYTTLELGLDEPACKLKCKEVVNIKYKVREPAETHLVKNLNLKLDISESISYLTKQEYHVKNYCISQWSTRDVGI</sequence>
<comment type="caution">
    <text evidence="1">The sequence shown here is derived from an EMBL/GenBank/DDBJ whole genome shotgun (WGS) entry which is preliminary data.</text>
</comment>
<dbReference type="OrthoDB" id="2438697at2759"/>
<keyword evidence="2" id="KW-1185">Reference proteome</keyword>
<name>A0A397RYF0_9GLOM</name>
<organism evidence="1 2">
    <name type="scientific">Glomus cerebriforme</name>
    <dbReference type="NCBI Taxonomy" id="658196"/>
    <lineage>
        <taxon>Eukaryota</taxon>
        <taxon>Fungi</taxon>
        <taxon>Fungi incertae sedis</taxon>
        <taxon>Mucoromycota</taxon>
        <taxon>Glomeromycotina</taxon>
        <taxon>Glomeromycetes</taxon>
        <taxon>Glomerales</taxon>
        <taxon>Glomeraceae</taxon>
        <taxon>Glomus</taxon>
    </lineage>
</organism>
<dbReference type="Proteomes" id="UP000265703">
    <property type="component" value="Unassembled WGS sequence"/>
</dbReference>
<dbReference type="EMBL" id="QKYT01001413">
    <property type="protein sequence ID" value="RIA79270.1"/>
    <property type="molecule type" value="Genomic_DNA"/>
</dbReference>
<protein>
    <submittedName>
        <fullName evidence="1">Uncharacterized protein</fullName>
    </submittedName>
</protein>
<reference evidence="1 2" key="1">
    <citation type="submission" date="2018-06" db="EMBL/GenBank/DDBJ databases">
        <title>Comparative genomics reveals the genomic features of Rhizophagus irregularis, R. cerebriforme, R. diaphanum and Gigaspora rosea, and their symbiotic lifestyle signature.</title>
        <authorList>
            <person name="Morin E."/>
            <person name="San Clemente H."/>
            <person name="Chen E.C.H."/>
            <person name="De La Providencia I."/>
            <person name="Hainaut M."/>
            <person name="Kuo A."/>
            <person name="Kohler A."/>
            <person name="Murat C."/>
            <person name="Tang N."/>
            <person name="Roy S."/>
            <person name="Loubradou J."/>
            <person name="Henrissat B."/>
            <person name="Grigoriev I.V."/>
            <person name="Corradi N."/>
            <person name="Roux C."/>
            <person name="Martin F.M."/>
        </authorList>
    </citation>
    <scope>NUCLEOTIDE SEQUENCE [LARGE SCALE GENOMIC DNA]</scope>
    <source>
        <strain evidence="1 2">DAOM 227022</strain>
    </source>
</reference>
<gene>
    <name evidence="1" type="ORF">C1645_841115</name>
</gene>
<evidence type="ECO:0000313" key="1">
    <source>
        <dbReference type="EMBL" id="RIA79270.1"/>
    </source>
</evidence>
<dbReference type="AlphaFoldDB" id="A0A397RYF0"/>
<evidence type="ECO:0000313" key="2">
    <source>
        <dbReference type="Proteomes" id="UP000265703"/>
    </source>
</evidence>
<proteinExistence type="predicted"/>